<evidence type="ECO:0000313" key="1">
    <source>
        <dbReference type="EMBL" id="KAH7923457.1"/>
    </source>
</evidence>
<keyword evidence="2" id="KW-1185">Reference proteome</keyword>
<sequence>MHPLSSVVPDGITTSRGYQDTYTSIDPLPSVCRCLSAHCHTFALIIHPHTMHLKPIFIAGVAALTAALVGALPSSSATALGSRYAWTYYAIVTLYSGQNGQGTKQKETDSITTSSDSLECHKCVPIQSGIKGHLESFWFDPQQSYMSISFYKDTQCETKALGTYHGECHPGVVSSAVRPAVAYKVCHNSVVDT</sequence>
<gene>
    <name evidence="1" type="ORF">BV22DRAFT_582692</name>
</gene>
<dbReference type="Proteomes" id="UP000790709">
    <property type="component" value="Unassembled WGS sequence"/>
</dbReference>
<reference evidence="1" key="1">
    <citation type="journal article" date="2021" name="New Phytol.">
        <title>Evolutionary innovations through gain and loss of genes in the ectomycorrhizal Boletales.</title>
        <authorList>
            <person name="Wu G."/>
            <person name="Miyauchi S."/>
            <person name="Morin E."/>
            <person name="Kuo A."/>
            <person name="Drula E."/>
            <person name="Varga T."/>
            <person name="Kohler A."/>
            <person name="Feng B."/>
            <person name="Cao Y."/>
            <person name="Lipzen A."/>
            <person name="Daum C."/>
            <person name="Hundley H."/>
            <person name="Pangilinan J."/>
            <person name="Johnson J."/>
            <person name="Barry K."/>
            <person name="LaButti K."/>
            <person name="Ng V."/>
            <person name="Ahrendt S."/>
            <person name="Min B."/>
            <person name="Choi I.G."/>
            <person name="Park H."/>
            <person name="Plett J.M."/>
            <person name="Magnuson J."/>
            <person name="Spatafora J.W."/>
            <person name="Nagy L.G."/>
            <person name="Henrissat B."/>
            <person name="Grigoriev I.V."/>
            <person name="Yang Z.L."/>
            <person name="Xu J."/>
            <person name="Martin F.M."/>
        </authorList>
    </citation>
    <scope>NUCLEOTIDE SEQUENCE</scope>
    <source>
        <strain evidence="1">KUC20120723A-06</strain>
    </source>
</reference>
<accession>A0ACB8BDD6</accession>
<proteinExistence type="predicted"/>
<evidence type="ECO:0000313" key="2">
    <source>
        <dbReference type="Proteomes" id="UP000790709"/>
    </source>
</evidence>
<protein>
    <submittedName>
        <fullName evidence="1">Uncharacterized protein</fullName>
    </submittedName>
</protein>
<organism evidence="1 2">
    <name type="scientific">Leucogyrophana mollusca</name>
    <dbReference type="NCBI Taxonomy" id="85980"/>
    <lineage>
        <taxon>Eukaryota</taxon>
        <taxon>Fungi</taxon>
        <taxon>Dikarya</taxon>
        <taxon>Basidiomycota</taxon>
        <taxon>Agaricomycotina</taxon>
        <taxon>Agaricomycetes</taxon>
        <taxon>Agaricomycetidae</taxon>
        <taxon>Boletales</taxon>
        <taxon>Boletales incertae sedis</taxon>
        <taxon>Leucogyrophana</taxon>
    </lineage>
</organism>
<comment type="caution">
    <text evidence="1">The sequence shown here is derived from an EMBL/GenBank/DDBJ whole genome shotgun (WGS) entry which is preliminary data.</text>
</comment>
<dbReference type="EMBL" id="MU266452">
    <property type="protein sequence ID" value="KAH7923457.1"/>
    <property type="molecule type" value="Genomic_DNA"/>
</dbReference>
<name>A0ACB8BDD6_9AGAM</name>